<dbReference type="Gene3D" id="2.40.70.10">
    <property type="entry name" value="Acid Proteases"/>
    <property type="match status" value="1"/>
</dbReference>
<feature type="compositionally biased region" description="Basic residues" evidence="2">
    <location>
        <begin position="1"/>
        <end position="13"/>
    </location>
</feature>
<evidence type="ECO:0000313" key="5">
    <source>
        <dbReference type="Proteomes" id="UP000507245"/>
    </source>
</evidence>
<protein>
    <recommendedName>
        <fullName evidence="3">Peptidase A1 domain-containing protein</fullName>
    </recommendedName>
</protein>
<sequence length="311" mass="35098">MKTHSRQPWRRTRSFSSTPSDSSLRCIRSIDYHRRPMILPLHLSSPKANCHHRRAFDGRRLQRSEPNAHMRLYDDLLANGYYSTRVWIGTPPQKFALIVDTGSSVTYVPCSDCQRCGSHQVRIPFFPFSHKDPRFQPNSSSTYQLVKCNANCNCDEEGSKCTYKRQYAEGVEKGSSSIGVLGEDIISFGNEIELVLGHAVFGCENVETNDLYSQRADGVDTKKWFGPFLGQLSDVWAFEGSSSIDVLGEDIISFGNEIELVLGHAVFGCENVETGDLYSQRADGVDAKKWFDLFRGQLSDVWAFGMLSRPR</sequence>
<accession>A0A6J5WBP7</accession>
<dbReference type="Pfam" id="PF14543">
    <property type="entry name" value="TAXi_N"/>
    <property type="match status" value="1"/>
</dbReference>
<comment type="similarity">
    <text evidence="1">Belongs to the peptidase A1 family.</text>
</comment>
<dbReference type="SUPFAM" id="SSF50630">
    <property type="entry name" value="Acid proteases"/>
    <property type="match status" value="1"/>
</dbReference>
<gene>
    <name evidence="4" type="ORF">ORAREDHAP_LOCUS8494</name>
</gene>
<name>A0A6J5WBP7_PRUAR</name>
<evidence type="ECO:0000256" key="1">
    <source>
        <dbReference type="ARBA" id="ARBA00007447"/>
    </source>
</evidence>
<reference evidence="5" key="1">
    <citation type="journal article" date="2020" name="Genome Biol.">
        <title>Gamete binning: chromosome-level and haplotype-resolved genome assembly enabled by high-throughput single-cell sequencing of gamete genomes.</title>
        <authorList>
            <person name="Campoy J.A."/>
            <person name="Sun H."/>
            <person name="Goel M."/>
            <person name="Jiao W.-B."/>
            <person name="Folz-Donahue K."/>
            <person name="Wang N."/>
            <person name="Rubio M."/>
            <person name="Liu C."/>
            <person name="Kukat C."/>
            <person name="Ruiz D."/>
            <person name="Huettel B."/>
            <person name="Schneeberger K."/>
        </authorList>
    </citation>
    <scope>NUCLEOTIDE SEQUENCE [LARGE SCALE GENOMIC DNA]</scope>
    <source>
        <strain evidence="5">cv. Rojo Pasion</strain>
    </source>
</reference>
<organism evidence="4 5">
    <name type="scientific">Prunus armeniaca</name>
    <name type="common">Apricot</name>
    <name type="synonym">Armeniaca vulgaris</name>
    <dbReference type="NCBI Taxonomy" id="36596"/>
    <lineage>
        <taxon>Eukaryota</taxon>
        <taxon>Viridiplantae</taxon>
        <taxon>Streptophyta</taxon>
        <taxon>Embryophyta</taxon>
        <taxon>Tracheophyta</taxon>
        <taxon>Spermatophyta</taxon>
        <taxon>Magnoliopsida</taxon>
        <taxon>eudicotyledons</taxon>
        <taxon>Gunneridae</taxon>
        <taxon>Pentapetalae</taxon>
        <taxon>rosids</taxon>
        <taxon>fabids</taxon>
        <taxon>Rosales</taxon>
        <taxon>Rosaceae</taxon>
        <taxon>Amygdaloideae</taxon>
        <taxon>Amygdaleae</taxon>
        <taxon>Prunus</taxon>
    </lineage>
</organism>
<dbReference type="PROSITE" id="PS51767">
    <property type="entry name" value="PEPTIDASE_A1"/>
    <property type="match status" value="1"/>
</dbReference>
<evidence type="ECO:0000259" key="3">
    <source>
        <dbReference type="PROSITE" id="PS51767"/>
    </source>
</evidence>
<dbReference type="AlphaFoldDB" id="A0A6J5WBP7"/>
<evidence type="ECO:0000256" key="2">
    <source>
        <dbReference type="SAM" id="MobiDB-lite"/>
    </source>
</evidence>
<dbReference type="InterPro" id="IPR033121">
    <property type="entry name" value="PEPTIDASE_A1"/>
</dbReference>
<dbReference type="InterPro" id="IPR021109">
    <property type="entry name" value="Peptidase_aspartic_dom_sf"/>
</dbReference>
<keyword evidence="5" id="KW-1185">Reference proteome</keyword>
<dbReference type="PROSITE" id="PS00141">
    <property type="entry name" value="ASP_PROTEASE"/>
    <property type="match status" value="1"/>
</dbReference>
<dbReference type="EMBL" id="CAEKKB010000001">
    <property type="protein sequence ID" value="CAB4296834.1"/>
    <property type="molecule type" value="Genomic_DNA"/>
</dbReference>
<dbReference type="PANTHER" id="PTHR13683">
    <property type="entry name" value="ASPARTYL PROTEASES"/>
    <property type="match status" value="1"/>
</dbReference>
<evidence type="ECO:0000313" key="4">
    <source>
        <dbReference type="EMBL" id="CAB4296834.1"/>
    </source>
</evidence>
<dbReference type="PANTHER" id="PTHR13683:SF903">
    <property type="entry name" value="PEPTIDASE A1 DOMAIN-CONTAINING PROTEIN"/>
    <property type="match status" value="1"/>
</dbReference>
<feature type="region of interest" description="Disordered" evidence="2">
    <location>
        <begin position="1"/>
        <end position="22"/>
    </location>
</feature>
<dbReference type="InterPro" id="IPR032861">
    <property type="entry name" value="TAXi_N"/>
</dbReference>
<dbReference type="GO" id="GO:0006508">
    <property type="term" value="P:proteolysis"/>
    <property type="evidence" value="ECO:0007669"/>
    <property type="project" value="InterPro"/>
</dbReference>
<dbReference type="InterPro" id="IPR001461">
    <property type="entry name" value="Aspartic_peptidase_A1"/>
</dbReference>
<dbReference type="InterPro" id="IPR001969">
    <property type="entry name" value="Aspartic_peptidase_AS"/>
</dbReference>
<dbReference type="GO" id="GO:0004190">
    <property type="term" value="F:aspartic-type endopeptidase activity"/>
    <property type="evidence" value="ECO:0007669"/>
    <property type="project" value="InterPro"/>
</dbReference>
<dbReference type="Proteomes" id="UP000507245">
    <property type="component" value="Unassembled WGS sequence"/>
</dbReference>
<proteinExistence type="inferred from homology"/>
<dbReference type="OrthoDB" id="2747330at2759"/>
<feature type="domain" description="Peptidase A1" evidence="3">
    <location>
        <begin position="82"/>
        <end position="311"/>
    </location>
</feature>